<evidence type="ECO:0000313" key="8">
    <source>
        <dbReference type="Proteomes" id="UP000730618"/>
    </source>
</evidence>
<dbReference type="PROSITE" id="PS51257">
    <property type="entry name" value="PROKAR_LIPOPROTEIN"/>
    <property type="match status" value="1"/>
</dbReference>
<name>A0ABN7TWV0_9BACL</name>
<reference evidence="7 8" key="1">
    <citation type="submission" date="2021-06" db="EMBL/GenBank/DDBJ databases">
        <authorList>
            <person name="Criscuolo A."/>
        </authorList>
    </citation>
    <scope>NUCLEOTIDE SEQUENCE [LARGE SCALE GENOMIC DNA]</scope>
    <source>
        <strain evidence="8">CIP 111802</strain>
    </source>
</reference>
<evidence type="ECO:0000313" key="7">
    <source>
        <dbReference type="EMBL" id="CAG7658743.1"/>
    </source>
</evidence>
<accession>A0ABN7TWV0</accession>
<evidence type="ECO:0000256" key="4">
    <source>
        <dbReference type="ARBA" id="ARBA00023139"/>
    </source>
</evidence>
<dbReference type="PANTHER" id="PTHR43649:SF33">
    <property type="entry name" value="POLYGALACTURONAN_RHAMNOGALACTURONAN-BINDING PROTEIN YTCQ"/>
    <property type="match status" value="1"/>
</dbReference>
<evidence type="ECO:0000256" key="5">
    <source>
        <dbReference type="ARBA" id="ARBA00023288"/>
    </source>
</evidence>
<sequence length="440" mass="49519">MKKSMLGLLSTCLVIPMLSACGSNTVNQANRETPAKMSEQKQPESIVELKMMPYSTSTNQEDFEQYMKPSIEKKFPNIKVEWIQPDKNKSLDTLIASGQVPDIVITGYSTLPVLRQKDFPQDLNQLVKKNKTDLNVFEPNALQSVKIYGENGELFMLPYSTIFLATFYNKDIFDKFGVPYPKENQSWEELIELAKKLTRTVDGISYRGLLPHYNHSLIGKGLSLSLVDPKTNKAVLNTDRWLETARLVKGIYSIPGNEKPIAPDKPFVEGTMAMMPYWGQATVLKLQNQTKAGNPINWDMIAYPHFKSEPGKNFEIVTNVYTLSKVSKNQEAAYNVISYLSTSEEVQSLALKYGNLPSIKMQGAEANFGSALPELKGKNIAGLFKSNYRENHLPSKYDPIAIEAFNNQMNSMLKGEIDERTALQKAEEEANKKIASEMLK</sequence>
<keyword evidence="3" id="KW-0472">Membrane</keyword>
<organism evidence="7 8">
    <name type="scientific">Paenibacillus allorhizosphaerae</name>
    <dbReference type="NCBI Taxonomy" id="2849866"/>
    <lineage>
        <taxon>Bacteria</taxon>
        <taxon>Bacillati</taxon>
        <taxon>Bacillota</taxon>
        <taxon>Bacilli</taxon>
        <taxon>Bacillales</taxon>
        <taxon>Paenibacillaceae</taxon>
        <taxon>Paenibacillus</taxon>
    </lineage>
</organism>
<dbReference type="Pfam" id="PF01547">
    <property type="entry name" value="SBP_bac_1"/>
    <property type="match status" value="1"/>
</dbReference>
<evidence type="ECO:0000256" key="3">
    <source>
        <dbReference type="ARBA" id="ARBA00023136"/>
    </source>
</evidence>
<dbReference type="InterPro" id="IPR050490">
    <property type="entry name" value="Bact_solute-bd_prot1"/>
</dbReference>
<dbReference type="Proteomes" id="UP000730618">
    <property type="component" value="Unassembled WGS sequence"/>
</dbReference>
<feature type="signal peptide" evidence="6">
    <location>
        <begin position="1"/>
        <end position="28"/>
    </location>
</feature>
<dbReference type="PANTHER" id="PTHR43649">
    <property type="entry name" value="ARABINOSE-BINDING PROTEIN-RELATED"/>
    <property type="match status" value="1"/>
</dbReference>
<comment type="caution">
    <text evidence="7">The sequence shown here is derived from an EMBL/GenBank/DDBJ whole genome shotgun (WGS) entry which is preliminary data.</text>
</comment>
<evidence type="ECO:0000256" key="2">
    <source>
        <dbReference type="ARBA" id="ARBA00022729"/>
    </source>
</evidence>
<keyword evidence="8" id="KW-1185">Reference proteome</keyword>
<dbReference type="InterPro" id="IPR006059">
    <property type="entry name" value="SBP"/>
</dbReference>
<dbReference type="EMBL" id="CAJVCE010000047">
    <property type="protein sequence ID" value="CAG7658743.1"/>
    <property type="molecule type" value="Genomic_DNA"/>
</dbReference>
<proteinExistence type="predicted"/>
<evidence type="ECO:0000256" key="1">
    <source>
        <dbReference type="ARBA" id="ARBA00022475"/>
    </source>
</evidence>
<evidence type="ECO:0008006" key="9">
    <source>
        <dbReference type="Google" id="ProtNLM"/>
    </source>
</evidence>
<feature type="chain" id="PRO_5046256285" description="Extracellular solute-binding protein" evidence="6">
    <location>
        <begin position="29"/>
        <end position="440"/>
    </location>
</feature>
<keyword evidence="1" id="KW-1003">Cell membrane</keyword>
<gene>
    <name evidence="7" type="ORF">PAECIP111802_07151</name>
</gene>
<keyword evidence="4" id="KW-0564">Palmitate</keyword>
<protein>
    <recommendedName>
        <fullName evidence="9">Extracellular solute-binding protein</fullName>
    </recommendedName>
</protein>
<evidence type="ECO:0000256" key="6">
    <source>
        <dbReference type="SAM" id="SignalP"/>
    </source>
</evidence>
<keyword evidence="5" id="KW-0449">Lipoprotein</keyword>
<keyword evidence="2 6" id="KW-0732">Signal</keyword>